<dbReference type="Proteomes" id="UP001241110">
    <property type="component" value="Unassembled WGS sequence"/>
</dbReference>
<name>A0AAE3QPT6_9BACT</name>
<sequence length="171" mass="18554">MKISFLHYALILSLTFGFSSCSQKNSTGEQTEPAKDTVAVLDTVATQDTVATTKDCSGDVMCTEIFSTVSATVKNKDNSPVQLDSYKIIQTATGTERTLTLDAAMAEMQRKSGTYAIVTDANVKELANKEIEVEFIGYKAGKEIVKRKFTVGADCCHVKHIAGDLEIVVEK</sequence>
<proteinExistence type="predicted"/>
<dbReference type="RefSeq" id="WP_313981979.1">
    <property type="nucleotide sequence ID" value="NZ_JASJOS010000008.1"/>
</dbReference>
<gene>
    <name evidence="2" type="ORF">QNI16_19405</name>
</gene>
<evidence type="ECO:0008006" key="4">
    <source>
        <dbReference type="Google" id="ProtNLM"/>
    </source>
</evidence>
<evidence type="ECO:0000313" key="3">
    <source>
        <dbReference type="Proteomes" id="UP001241110"/>
    </source>
</evidence>
<evidence type="ECO:0000256" key="1">
    <source>
        <dbReference type="SAM" id="SignalP"/>
    </source>
</evidence>
<comment type="caution">
    <text evidence="2">The sequence shown here is derived from an EMBL/GenBank/DDBJ whole genome shotgun (WGS) entry which is preliminary data.</text>
</comment>
<dbReference type="EMBL" id="JASJOS010000008">
    <property type="protein sequence ID" value="MDJ1482676.1"/>
    <property type="molecule type" value="Genomic_DNA"/>
</dbReference>
<protein>
    <recommendedName>
        <fullName evidence="4">Lipoprotein</fullName>
    </recommendedName>
</protein>
<feature type="chain" id="PRO_5042046416" description="Lipoprotein" evidence="1">
    <location>
        <begin position="25"/>
        <end position="171"/>
    </location>
</feature>
<evidence type="ECO:0000313" key="2">
    <source>
        <dbReference type="EMBL" id="MDJ1482676.1"/>
    </source>
</evidence>
<keyword evidence="1" id="KW-0732">Signal</keyword>
<accession>A0AAE3QPT6</accession>
<dbReference type="PROSITE" id="PS51257">
    <property type="entry name" value="PROKAR_LIPOPROTEIN"/>
    <property type="match status" value="1"/>
</dbReference>
<feature type="signal peptide" evidence="1">
    <location>
        <begin position="1"/>
        <end position="24"/>
    </location>
</feature>
<organism evidence="2 3">
    <name type="scientific">Xanthocytophaga flava</name>
    <dbReference type="NCBI Taxonomy" id="3048013"/>
    <lineage>
        <taxon>Bacteria</taxon>
        <taxon>Pseudomonadati</taxon>
        <taxon>Bacteroidota</taxon>
        <taxon>Cytophagia</taxon>
        <taxon>Cytophagales</taxon>
        <taxon>Rhodocytophagaceae</taxon>
        <taxon>Xanthocytophaga</taxon>
    </lineage>
</organism>
<dbReference type="AlphaFoldDB" id="A0AAE3QPT6"/>
<reference evidence="2" key="1">
    <citation type="submission" date="2023-05" db="EMBL/GenBank/DDBJ databases">
        <authorList>
            <person name="Zhang X."/>
        </authorList>
    </citation>
    <scope>NUCLEOTIDE SEQUENCE</scope>
    <source>
        <strain evidence="2">YF14B1</strain>
    </source>
</reference>